<organism evidence="1 2">
    <name type="scientific">Paramecium sonneborni</name>
    <dbReference type="NCBI Taxonomy" id="65129"/>
    <lineage>
        <taxon>Eukaryota</taxon>
        <taxon>Sar</taxon>
        <taxon>Alveolata</taxon>
        <taxon>Ciliophora</taxon>
        <taxon>Intramacronucleata</taxon>
        <taxon>Oligohymenophorea</taxon>
        <taxon>Peniculida</taxon>
        <taxon>Parameciidae</taxon>
        <taxon>Paramecium</taxon>
    </lineage>
</organism>
<comment type="caution">
    <text evidence="1">The sequence shown here is derived from an EMBL/GenBank/DDBJ whole genome shotgun (WGS) entry which is preliminary data.</text>
</comment>
<dbReference type="OrthoDB" id="118550at2759"/>
<dbReference type="EMBL" id="CAJJDN010000288">
    <property type="protein sequence ID" value="CAD8130430.1"/>
    <property type="molecule type" value="Genomic_DNA"/>
</dbReference>
<sequence length="167" mass="20332">MLYKFLKNLYQTTQVCYLISLIQEKYHNNQIKCFSFLILKKNQFYNFLNILFKIQLKLIKLLIQRIFRKIINQYISNRITFEEPNIITDQKKNLVNFHISVFQELLNNYNKKNSEEFLKLDDLKQITNDNDNFLEKEERVIQMNQQILDGENLSKKDKKNQIILLIF</sequence>
<dbReference type="AlphaFoldDB" id="A0A8S1RSV3"/>
<accession>A0A8S1RSV3</accession>
<name>A0A8S1RSV3_9CILI</name>
<proteinExistence type="predicted"/>
<protein>
    <submittedName>
        <fullName evidence="1">Uncharacterized protein</fullName>
    </submittedName>
</protein>
<dbReference type="Proteomes" id="UP000692954">
    <property type="component" value="Unassembled WGS sequence"/>
</dbReference>
<reference evidence="1" key="1">
    <citation type="submission" date="2021-01" db="EMBL/GenBank/DDBJ databases">
        <authorList>
            <consortium name="Genoscope - CEA"/>
            <person name="William W."/>
        </authorList>
    </citation>
    <scope>NUCLEOTIDE SEQUENCE</scope>
</reference>
<evidence type="ECO:0000313" key="2">
    <source>
        <dbReference type="Proteomes" id="UP000692954"/>
    </source>
</evidence>
<gene>
    <name evidence="1" type="ORF">PSON_ATCC_30995.1.T2880012</name>
</gene>
<keyword evidence="2" id="KW-1185">Reference proteome</keyword>
<evidence type="ECO:0000313" key="1">
    <source>
        <dbReference type="EMBL" id="CAD8130430.1"/>
    </source>
</evidence>